<proteinExistence type="predicted"/>
<dbReference type="STRING" id="375760.SAMN04488073_2478"/>
<organism evidence="1 2">
    <name type="scientific">Marinobacter gudaonensis</name>
    <dbReference type="NCBI Taxonomy" id="375760"/>
    <lineage>
        <taxon>Bacteria</taxon>
        <taxon>Pseudomonadati</taxon>
        <taxon>Pseudomonadota</taxon>
        <taxon>Gammaproteobacteria</taxon>
        <taxon>Pseudomonadales</taxon>
        <taxon>Marinobacteraceae</taxon>
        <taxon>Marinobacter</taxon>
    </lineage>
</organism>
<accession>A0A1I6H8A7</accession>
<sequence>MPLEVPVDLEADNPLWQFALMLWQQPKVEASCLALQAQGWSVTRLLCAAWLSVRGRAFTGAEDATVTEWRRRVTGALRSARKTLPNDLVPYHKLRSGLAALELEAEQIELALAWKTLMSDNPDHADMQGSDTLIRTNLAAAAPASHVEQRALPLIHTLAGALAQLSMGDHKP</sequence>
<keyword evidence="2" id="KW-1185">Reference proteome</keyword>
<protein>
    <submittedName>
        <fullName evidence="1">TIGR02444 family protein</fullName>
    </submittedName>
</protein>
<dbReference type="Pfam" id="PF09523">
    <property type="entry name" value="DUF2390"/>
    <property type="match status" value="1"/>
</dbReference>
<dbReference type="RefSeq" id="WP_228143615.1">
    <property type="nucleotide sequence ID" value="NZ_FOYV01000001.1"/>
</dbReference>
<evidence type="ECO:0000313" key="2">
    <source>
        <dbReference type="Proteomes" id="UP000199290"/>
    </source>
</evidence>
<name>A0A1I6H8A7_9GAMM</name>
<dbReference type="AlphaFoldDB" id="A0A1I6H8A7"/>
<reference evidence="2" key="1">
    <citation type="submission" date="2016-10" db="EMBL/GenBank/DDBJ databases">
        <authorList>
            <person name="Varghese N."/>
            <person name="Submissions S."/>
        </authorList>
    </citation>
    <scope>NUCLEOTIDE SEQUENCE [LARGE SCALE GENOMIC DNA]</scope>
    <source>
        <strain evidence="2">CGMCC 1.6294</strain>
    </source>
</reference>
<dbReference type="InterPro" id="IPR012659">
    <property type="entry name" value="CHP02444"/>
</dbReference>
<dbReference type="Proteomes" id="UP000199290">
    <property type="component" value="Unassembled WGS sequence"/>
</dbReference>
<gene>
    <name evidence="1" type="ORF">SAMN04488073_2478</name>
</gene>
<dbReference type="NCBIfam" id="TIGR02444">
    <property type="entry name" value="TIGR02444 family protein"/>
    <property type="match status" value="1"/>
</dbReference>
<dbReference type="EMBL" id="FOYV01000001">
    <property type="protein sequence ID" value="SFR50544.1"/>
    <property type="molecule type" value="Genomic_DNA"/>
</dbReference>
<evidence type="ECO:0000313" key="1">
    <source>
        <dbReference type="EMBL" id="SFR50544.1"/>
    </source>
</evidence>